<dbReference type="InterPro" id="IPR015500">
    <property type="entry name" value="Peptidase_S8_subtilisin-rel"/>
</dbReference>
<accession>A0A2H1EEJ8</accession>
<dbReference type="InterPro" id="IPR023828">
    <property type="entry name" value="Peptidase_S8_Ser-AS"/>
</dbReference>
<dbReference type="Proteomes" id="UP000232412">
    <property type="component" value="Unassembled WGS sequence"/>
</dbReference>
<dbReference type="GO" id="GO:0004252">
    <property type="term" value="F:serine-type endopeptidase activity"/>
    <property type="evidence" value="ECO:0007669"/>
    <property type="project" value="InterPro"/>
</dbReference>
<feature type="domain" description="Peptidase S8/S53" evidence="6">
    <location>
        <begin position="431"/>
        <end position="707"/>
    </location>
</feature>
<dbReference type="GO" id="GO:0006508">
    <property type="term" value="P:proteolysis"/>
    <property type="evidence" value="ECO:0007669"/>
    <property type="project" value="UniProtKB-KW"/>
</dbReference>
<dbReference type="PROSITE" id="PS51892">
    <property type="entry name" value="SUBTILASE"/>
    <property type="match status" value="1"/>
</dbReference>
<gene>
    <name evidence="8" type="ORF">NSIN_10113</name>
</gene>
<dbReference type="RefSeq" id="WP_101008876.1">
    <property type="nucleotide sequence ID" value="NZ_FRFC01000001.1"/>
</dbReference>
<dbReference type="InterPro" id="IPR036852">
    <property type="entry name" value="Peptidase_S8/S53_dom_sf"/>
</dbReference>
<evidence type="ECO:0000313" key="8">
    <source>
        <dbReference type="EMBL" id="SHO42644.1"/>
    </source>
</evidence>
<dbReference type="PANTHER" id="PTHR43806:SF11">
    <property type="entry name" value="CEREVISIN-RELATED"/>
    <property type="match status" value="1"/>
</dbReference>
<protein>
    <submittedName>
        <fullName evidence="8">Putative Subtilase family protein</fullName>
    </submittedName>
</protein>
<keyword evidence="5" id="KW-1133">Transmembrane helix</keyword>
<keyword evidence="4" id="KW-0720">Serine protease</keyword>
<dbReference type="EMBL" id="FRFC01000001">
    <property type="protein sequence ID" value="SHO42644.1"/>
    <property type="molecule type" value="Genomic_DNA"/>
</dbReference>
<keyword evidence="5" id="KW-0472">Membrane</keyword>
<sequence>MMKSISVSKTGILLVCILLFSLFPKTAIGSYDTDLLQSNNPVQNNYPVQTEQKSDLITFQPASSQEIIKRYIIFGHGPAKNIVSQASNVIYDVNYNSGSYVIGFFNQSQVSNLKLNGYNVIEDLPLEFDSVKPDTPVADASRIDTILGSDKVVSKYGYTGNGIRIGIVDTGTDFSNPDVQSSLARDKDNVPVMIDADGQGLVLTNATFVANINSKGIIQNYTKTIPKNVTSFVYVTSNGVFLSMHKKDKGTYIQVYNSLYPKGGVPVLNGTASSDYKIGKDSRHFIVSKSGVYHFGMAYESVSQGQFFRLQLVPVLVVDSMIPGLYDTIIADMSDSWKDYNKFDTNIVPKYDFDFTDETPITLGGGHEILVYDSNHDGRYDYDAGTVGARVLDVYGVITNSSVMDKKLGAIRGTLLPPLDPHGNFFGIMYDFGGHGTGTAGSITSGGKQSYDVYANSTKYNIRGVAPGAKIVPIKALWLGDAIYGWLWAAGFDQEQNQWKYTGNTRVDILSNSWGISTFPALQSAPGLDVQSLLLDALCVPHSLDVNYPGVLVVNSAGNAGPGYGTIGTPDAASFGITVGAVTDNVFVGYGPFKNQPRFGNSTSHYGEISGFSSKGPSIVGDPKPDVMAVGEYSYIPTSITRTAKNNTGEYGLFGGTSLAAPLVAGSAAILMESLRDKHIPYNSFTVKNILMSTATDLGNDPFSQGSGLVNVTRAVDFVLGNNDTFEVTNDASYANTKKVLDSALQSVNSSSVGLNKIRLADTTIPETSWFAGRLNPGDRTSATFTIVNPTNHTLEISIKPENLALIKADVYNGTTQVRLQDPLISKTGVYRPDYVLLHEIKNYTGLGDFFEKTNPIPNDASLMILNLALPFSDFMNSSAKTYADDMKISSLYLYDWDKKNTNSTPVSRDLSLINRGGSWGTVQELRVTNPSVQIKHTPLIGVYPVPTRYSYWTGDTKKNSTSSNYTLTASYYKQVPWQGVWLDSTNIQVKAHQTTKVTATLLVPSDAIPGVYQAFINFYDKSNKVHVPVSYGVLKKLQPKDLPTVISGQEGNALYGNGYVGGGFDMSNRYNAGDWRQYYFDVTDKTINSLAMTLSWEDPNTNLSVFVIDPQGKIIQTNTPPGVLGQFQGWPTGDWLGPSTPFSEGGGFYPIKNKDDTSTAIFASINQTGVYSVLIHTPLFGGKSIAEPVTITAKFSSLFPIESPPELTLNIPLFINNNYTLNPIISGQSVQDQKYFLDNKDPQMISKSNLMKDIKNLPEGEHDIKFVISDTVGHQISKEFKFVIDNTPPQILIKSPQNNSLVSGMVHIDLDVNELNPDQKNWLVVRTPNHVFTDMKNIDFNTTSIANGNYTIGITAKDRAGNTGIENIMLTVDNSSNVSNTVKSDQSLTTLIEILVGIAVATVAITILWKKLRISKKS</sequence>
<organism evidence="8 9">
    <name type="scientific">Nitrosotalea sinensis</name>
    <dbReference type="NCBI Taxonomy" id="1499975"/>
    <lineage>
        <taxon>Archaea</taxon>
        <taxon>Nitrososphaerota</taxon>
        <taxon>Nitrososphaeria</taxon>
        <taxon>Nitrosotaleales</taxon>
        <taxon>Nitrosotaleaceae</taxon>
        <taxon>Nitrosotalea</taxon>
    </lineage>
</organism>
<evidence type="ECO:0000256" key="3">
    <source>
        <dbReference type="ARBA" id="ARBA00022801"/>
    </source>
</evidence>
<dbReference type="OrthoDB" id="27270at2157"/>
<dbReference type="InterPro" id="IPR050131">
    <property type="entry name" value="Peptidase_S8_subtilisin-like"/>
</dbReference>
<dbReference type="PANTHER" id="PTHR43806">
    <property type="entry name" value="PEPTIDASE S8"/>
    <property type="match status" value="1"/>
</dbReference>
<feature type="domain" description="Ig-like" evidence="7">
    <location>
        <begin position="1254"/>
        <end position="1313"/>
    </location>
</feature>
<keyword evidence="5" id="KW-0812">Transmembrane</keyword>
<reference evidence="9" key="1">
    <citation type="submission" date="2016-12" db="EMBL/GenBank/DDBJ databases">
        <authorList>
            <person name="Herbold C."/>
        </authorList>
    </citation>
    <scope>NUCLEOTIDE SEQUENCE [LARGE SCALE GENOMIC DNA]</scope>
</reference>
<dbReference type="InterPro" id="IPR000209">
    <property type="entry name" value="Peptidase_S8/S53_dom"/>
</dbReference>
<keyword evidence="3" id="KW-0378">Hydrolase</keyword>
<dbReference type="InterPro" id="IPR022038">
    <property type="entry name" value="Ig-like_bact"/>
</dbReference>
<dbReference type="SUPFAM" id="SSF52743">
    <property type="entry name" value="Subtilisin-like"/>
    <property type="match status" value="1"/>
</dbReference>
<keyword evidence="9" id="KW-1185">Reference proteome</keyword>
<dbReference type="Pfam" id="PF13750">
    <property type="entry name" value="Big_3_3"/>
    <property type="match status" value="1"/>
</dbReference>
<evidence type="ECO:0000256" key="1">
    <source>
        <dbReference type="ARBA" id="ARBA00011073"/>
    </source>
</evidence>
<evidence type="ECO:0000256" key="5">
    <source>
        <dbReference type="SAM" id="Phobius"/>
    </source>
</evidence>
<proteinExistence type="inferred from homology"/>
<keyword evidence="2" id="KW-0645">Protease</keyword>
<evidence type="ECO:0000259" key="6">
    <source>
        <dbReference type="Pfam" id="PF00082"/>
    </source>
</evidence>
<dbReference type="PROSITE" id="PS00138">
    <property type="entry name" value="SUBTILASE_SER"/>
    <property type="match status" value="1"/>
</dbReference>
<name>A0A2H1EEJ8_9ARCH</name>
<evidence type="ECO:0000259" key="7">
    <source>
        <dbReference type="Pfam" id="PF13750"/>
    </source>
</evidence>
<dbReference type="PRINTS" id="PR00723">
    <property type="entry name" value="SUBTILISIN"/>
</dbReference>
<comment type="similarity">
    <text evidence="1">Belongs to the peptidase S8 family.</text>
</comment>
<evidence type="ECO:0000313" key="9">
    <source>
        <dbReference type="Proteomes" id="UP000232412"/>
    </source>
</evidence>
<evidence type="ECO:0000256" key="2">
    <source>
        <dbReference type="ARBA" id="ARBA00022670"/>
    </source>
</evidence>
<evidence type="ECO:0000256" key="4">
    <source>
        <dbReference type="ARBA" id="ARBA00022825"/>
    </source>
</evidence>
<feature type="transmembrane region" description="Helical" evidence="5">
    <location>
        <begin position="1389"/>
        <end position="1410"/>
    </location>
</feature>
<dbReference type="Pfam" id="PF00082">
    <property type="entry name" value="Peptidase_S8"/>
    <property type="match status" value="1"/>
</dbReference>
<dbReference type="Gene3D" id="3.40.50.200">
    <property type="entry name" value="Peptidase S8/S53 domain"/>
    <property type="match status" value="1"/>
</dbReference>